<proteinExistence type="predicted"/>
<protein>
    <submittedName>
        <fullName evidence="2">AhpC/TSA family protein</fullName>
    </submittedName>
</protein>
<keyword evidence="3" id="KW-1185">Reference proteome</keyword>
<dbReference type="GO" id="GO:0016491">
    <property type="term" value="F:oxidoreductase activity"/>
    <property type="evidence" value="ECO:0007669"/>
    <property type="project" value="InterPro"/>
</dbReference>
<gene>
    <name evidence="2" type="ORF">K227x_53360</name>
</gene>
<dbReference type="Gene3D" id="3.40.30.10">
    <property type="entry name" value="Glutaredoxin"/>
    <property type="match status" value="1"/>
</dbReference>
<dbReference type="PROSITE" id="PS51352">
    <property type="entry name" value="THIOREDOXIN_2"/>
    <property type="match status" value="1"/>
</dbReference>
<sequence>MLKPQSTVPVLTVKIVDGPDWELSEQAPEHFTFVFFYRGYHCPICRSYLGSIERKMDELEAMGIGAVAISSDSRERAKKSKDEWRLNNIRIGYDFTIEEARAWGLYVSKAIKPSEPDTFSEPGLFVVRPDGELYAASIQTMPFTRPSIDELISGFEYIIKNGYPGRGEA</sequence>
<evidence type="ECO:0000313" key="3">
    <source>
        <dbReference type="Proteomes" id="UP000318538"/>
    </source>
</evidence>
<evidence type="ECO:0000259" key="1">
    <source>
        <dbReference type="PROSITE" id="PS51352"/>
    </source>
</evidence>
<dbReference type="AlphaFoldDB" id="A0A517NIN5"/>
<dbReference type="OrthoDB" id="9809746at2"/>
<dbReference type="EMBL" id="CP036525">
    <property type="protein sequence ID" value="QDT06913.1"/>
    <property type="molecule type" value="Genomic_DNA"/>
</dbReference>
<dbReference type="Pfam" id="PF00578">
    <property type="entry name" value="AhpC-TSA"/>
    <property type="match status" value="1"/>
</dbReference>
<name>A0A517NIN5_9BACT</name>
<dbReference type="InterPro" id="IPR036249">
    <property type="entry name" value="Thioredoxin-like_sf"/>
</dbReference>
<evidence type="ECO:0000313" key="2">
    <source>
        <dbReference type="EMBL" id="QDT06913.1"/>
    </source>
</evidence>
<dbReference type="GO" id="GO:0016209">
    <property type="term" value="F:antioxidant activity"/>
    <property type="evidence" value="ECO:0007669"/>
    <property type="project" value="InterPro"/>
</dbReference>
<reference evidence="2 3" key="1">
    <citation type="submission" date="2019-02" db="EMBL/GenBank/DDBJ databases">
        <title>Deep-cultivation of Planctomycetes and their phenomic and genomic characterization uncovers novel biology.</title>
        <authorList>
            <person name="Wiegand S."/>
            <person name="Jogler M."/>
            <person name="Boedeker C."/>
            <person name="Pinto D."/>
            <person name="Vollmers J."/>
            <person name="Rivas-Marin E."/>
            <person name="Kohn T."/>
            <person name="Peeters S.H."/>
            <person name="Heuer A."/>
            <person name="Rast P."/>
            <person name="Oberbeckmann S."/>
            <person name="Bunk B."/>
            <person name="Jeske O."/>
            <person name="Meyerdierks A."/>
            <person name="Storesund J.E."/>
            <person name="Kallscheuer N."/>
            <person name="Luecker S."/>
            <person name="Lage O.M."/>
            <person name="Pohl T."/>
            <person name="Merkel B.J."/>
            <person name="Hornburger P."/>
            <person name="Mueller R.-W."/>
            <person name="Bruemmer F."/>
            <person name="Labrenz M."/>
            <person name="Spormann A.M."/>
            <person name="Op den Camp H."/>
            <person name="Overmann J."/>
            <person name="Amann R."/>
            <person name="Jetten M.S.M."/>
            <person name="Mascher T."/>
            <person name="Medema M.H."/>
            <person name="Devos D.P."/>
            <person name="Kaster A.-K."/>
            <person name="Ovreas L."/>
            <person name="Rohde M."/>
            <person name="Galperin M.Y."/>
            <person name="Jogler C."/>
        </authorList>
    </citation>
    <scope>NUCLEOTIDE SEQUENCE [LARGE SCALE GENOMIC DNA]</scope>
    <source>
        <strain evidence="2 3">K22_7</strain>
    </source>
</reference>
<dbReference type="InterPro" id="IPR013766">
    <property type="entry name" value="Thioredoxin_domain"/>
</dbReference>
<accession>A0A517NIN5</accession>
<dbReference type="KEGG" id="rlc:K227x_53360"/>
<dbReference type="Proteomes" id="UP000318538">
    <property type="component" value="Chromosome"/>
</dbReference>
<dbReference type="SUPFAM" id="SSF52833">
    <property type="entry name" value="Thioredoxin-like"/>
    <property type="match status" value="1"/>
</dbReference>
<feature type="domain" description="Thioredoxin" evidence="1">
    <location>
        <begin position="2"/>
        <end position="160"/>
    </location>
</feature>
<dbReference type="RefSeq" id="WP_145174194.1">
    <property type="nucleotide sequence ID" value="NZ_CP036525.1"/>
</dbReference>
<dbReference type="CDD" id="cd02970">
    <property type="entry name" value="PRX_like2"/>
    <property type="match status" value="1"/>
</dbReference>
<organism evidence="2 3">
    <name type="scientific">Rubripirellula lacrimiformis</name>
    <dbReference type="NCBI Taxonomy" id="1930273"/>
    <lineage>
        <taxon>Bacteria</taxon>
        <taxon>Pseudomonadati</taxon>
        <taxon>Planctomycetota</taxon>
        <taxon>Planctomycetia</taxon>
        <taxon>Pirellulales</taxon>
        <taxon>Pirellulaceae</taxon>
        <taxon>Rubripirellula</taxon>
    </lineage>
</organism>
<dbReference type="InterPro" id="IPR000866">
    <property type="entry name" value="AhpC/TSA"/>
</dbReference>